<proteinExistence type="predicted"/>
<dbReference type="Proteomes" id="UP000466442">
    <property type="component" value="Linkage Group LG1"/>
</dbReference>
<dbReference type="Pfam" id="PF10551">
    <property type="entry name" value="MULE"/>
    <property type="match status" value="1"/>
</dbReference>
<dbReference type="PANTHER" id="PTHR47160">
    <property type="entry name" value="PUTATIVE-RELATED"/>
    <property type="match status" value="1"/>
</dbReference>
<keyword evidence="3" id="KW-1185">Reference proteome</keyword>
<dbReference type="InterPro" id="IPR018289">
    <property type="entry name" value="MULE_transposase_dom"/>
</dbReference>
<evidence type="ECO:0000259" key="1">
    <source>
        <dbReference type="Pfam" id="PF10551"/>
    </source>
</evidence>
<dbReference type="EMBL" id="WIXP02000001">
    <property type="protein sequence ID" value="KAF6215930.1"/>
    <property type="molecule type" value="Genomic_DNA"/>
</dbReference>
<dbReference type="OrthoDB" id="8192602at2759"/>
<dbReference type="AlphaFoldDB" id="A0A8S9Y3S6"/>
<accession>A0A8S9Y3S6</accession>
<reference evidence="2" key="1">
    <citation type="journal article" date="2021" name="Mol. Ecol. Resour.">
        <title>Apolygus lucorum genome provides insights into omnivorousness and mesophyll feeding.</title>
        <authorList>
            <person name="Liu Y."/>
            <person name="Liu H."/>
            <person name="Wang H."/>
            <person name="Huang T."/>
            <person name="Liu B."/>
            <person name="Yang B."/>
            <person name="Yin L."/>
            <person name="Li B."/>
            <person name="Zhang Y."/>
            <person name="Zhang S."/>
            <person name="Jiang F."/>
            <person name="Zhang X."/>
            <person name="Ren Y."/>
            <person name="Wang B."/>
            <person name="Wang S."/>
            <person name="Lu Y."/>
            <person name="Wu K."/>
            <person name="Fan W."/>
            <person name="Wang G."/>
        </authorList>
    </citation>
    <scope>NUCLEOTIDE SEQUENCE</scope>
    <source>
        <strain evidence="2">12Hb</strain>
    </source>
</reference>
<protein>
    <recommendedName>
        <fullName evidence="1">MULE transposase domain-containing protein</fullName>
    </recommendedName>
</protein>
<dbReference type="PANTHER" id="PTHR47160:SF10">
    <property type="entry name" value="MULE TRANSPOSASE DOMAIN-CONTAINING PROTEIN"/>
    <property type="match status" value="1"/>
</dbReference>
<gene>
    <name evidence="2" type="ORF">GE061_000267</name>
</gene>
<feature type="domain" description="MULE transposase" evidence="1">
    <location>
        <begin position="1"/>
        <end position="91"/>
    </location>
</feature>
<evidence type="ECO:0000313" key="3">
    <source>
        <dbReference type="Proteomes" id="UP000466442"/>
    </source>
</evidence>
<organism evidence="2 3">
    <name type="scientific">Apolygus lucorum</name>
    <name type="common">Small green plant bug</name>
    <name type="synonym">Lygocoris lucorum</name>
    <dbReference type="NCBI Taxonomy" id="248454"/>
    <lineage>
        <taxon>Eukaryota</taxon>
        <taxon>Metazoa</taxon>
        <taxon>Ecdysozoa</taxon>
        <taxon>Arthropoda</taxon>
        <taxon>Hexapoda</taxon>
        <taxon>Insecta</taxon>
        <taxon>Pterygota</taxon>
        <taxon>Neoptera</taxon>
        <taxon>Paraneoptera</taxon>
        <taxon>Hemiptera</taxon>
        <taxon>Heteroptera</taxon>
        <taxon>Panheteroptera</taxon>
        <taxon>Cimicomorpha</taxon>
        <taxon>Miridae</taxon>
        <taxon>Mirini</taxon>
        <taxon>Apolygus</taxon>
    </lineage>
</organism>
<evidence type="ECO:0000313" key="2">
    <source>
        <dbReference type="EMBL" id="KAF6215930.1"/>
    </source>
</evidence>
<name>A0A8S9Y3S6_APOLU</name>
<sequence length="313" mass="35470">MDGTFKTVPNSPPSRQLFTIMGTVENKVYPIVMALMEGKDKTSYEELFQELLDTYDLRPVKIMTDFESGLRSALRNKFPHAVLKGCWFHYAQAIIRKVRSSGFSNLLSENVGFKKCTQIMIALPLLPIEDIGAGLNYAKTYLEENGHEEPARILIPYIQKEWIQKVTPSFMSVFGEKTRTNNGQESYHAGLLRYFKKPHPGVWEFIDGIIHLAKVAVLDSERQAGGHDVSFKQRNKWAALDEKIAREGQNYRNKKLTIDQYLHKCANFFSSGLPDVEESIGEIEGAEEEEEEDIQENVQDAVGGTRACNLALC</sequence>
<comment type="caution">
    <text evidence="2">The sequence shown here is derived from an EMBL/GenBank/DDBJ whole genome shotgun (WGS) entry which is preliminary data.</text>
</comment>